<sequence>MVDEENRGIDGVRVRDRASEGRGGEDREGSFGLRGYQCVSSLQNECPPPTGNIYIFYCFICRERERARARAPRAARQNFRRWNCIVSLSACPSAFCQRYAHGRAGIGRYNDSSLKFSAHYSRRNTCSL</sequence>
<protein>
    <submittedName>
        <fullName evidence="2">Uncharacterized protein</fullName>
    </submittedName>
</protein>
<evidence type="ECO:0000256" key="1">
    <source>
        <dbReference type="SAM" id="MobiDB-lite"/>
    </source>
</evidence>
<evidence type="ECO:0000313" key="3">
    <source>
        <dbReference type="Proteomes" id="UP001430953"/>
    </source>
</evidence>
<gene>
    <name evidence="2" type="ORF">PUN28_014959</name>
</gene>
<reference evidence="2 3" key="1">
    <citation type="submission" date="2023-03" db="EMBL/GenBank/DDBJ databases">
        <title>High recombination rates correlate with genetic variation in Cardiocondyla obscurior ants.</title>
        <authorList>
            <person name="Errbii M."/>
        </authorList>
    </citation>
    <scope>NUCLEOTIDE SEQUENCE [LARGE SCALE GENOMIC DNA]</scope>
    <source>
        <strain evidence="2">Alpha-2009</strain>
        <tissue evidence="2">Whole body</tissue>
    </source>
</reference>
<proteinExistence type="predicted"/>
<comment type="caution">
    <text evidence="2">The sequence shown here is derived from an EMBL/GenBank/DDBJ whole genome shotgun (WGS) entry which is preliminary data.</text>
</comment>
<feature type="compositionally biased region" description="Basic and acidic residues" evidence="1">
    <location>
        <begin position="1"/>
        <end position="29"/>
    </location>
</feature>
<accession>A0AAW2EYJ9</accession>
<keyword evidence="3" id="KW-1185">Reference proteome</keyword>
<dbReference type="AlphaFoldDB" id="A0AAW2EYJ9"/>
<dbReference type="EMBL" id="JADYXP020000016">
    <property type="protein sequence ID" value="KAL0108050.1"/>
    <property type="molecule type" value="Genomic_DNA"/>
</dbReference>
<feature type="region of interest" description="Disordered" evidence="1">
    <location>
        <begin position="1"/>
        <end position="32"/>
    </location>
</feature>
<dbReference type="Proteomes" id="UP001430953">
    <property type="component" value="Unassembled WGS sequence"/>
</dbReference>
<name>A0AAW2EYJ9_9HYME</name>
<evidence type="ECO:0000313" key="2">
    <source>
        <dbReference type="EMBL" id="KAL0108050.1"/>
    </source>
</evidence>
<organism evidence="2 3">
    <name type="scientific">Cardiocondyla obscurior</name>
    <dbReference type="NCBI Taxonomy" id="286306"/>
    <lineage>
        <taxon>Eukaryota</taxon>
        <taxon>Metazoa</taxon>
        <taxon>Ecdysozoa</taxon>
        <taxon>Arthropoda</taxon>
        <taxon>Hexapoda</taxon>
        <taxon>Insecta</taxon>
        <taxon>Pterygota</taxon>
        <taxon>Neoptera</taxon>
        <taxon>Endopterygota</taxon>
        <taxon>Hymenoptera</taxon>
        <taxon>Apocrita</taxon>
        <taxon>Aculeata</taxon>
        <taxon>Formicoidea</taxon>
        <taxon>Formicidae</taxon>
        <taxon>Myrmicinae</taxon>
        <taxon>Cardiocondyla</taxon>
    </lineage>
</organism>